<dbReference type="EMBL" id="BAABBX010000005">
    <property type="protein sequence ID" value="GAA4185895.1"/>
    <property type="molecule type" value="Genomic_DNA"/>
</dbReference>
<dbReference type="Pfam" id="PF04851">
    <property type="entry name" value="ResIII"/>
    <property type="match status" value="1"/>
</dbReference>
<dbReference type="InterPro" id="IPR050742">
    <property type="entry name" value="Helicase_Restrict-Modif_Enz"/>
</dbReference>
<dbReference type="RefSeq" id="WP_344774181.1">
    <property type="nucleotide sequence ID" value="NZ_BAABBX010000005.1"/>
</dbReference>
<dbReference type="InterPro" id="IPR011335">
    <property type="entry name" value="Restrct_endonuc-II-like"/>
</dbReference>
<gene>
    <name evidence="3" type="ORF">GCM10022288_08680</name>
</gene>
<dbReference type="InterPro" id="IPR039442">
    <property type="entry name" value="Mrr-like_dom"/>
</dbReference>
<dbReference type="InterPro" id="IPR029063">
    <property type="entry name" value="SAM-dependent_MTases_sf"/>
</dbReference>
<reference evidence="4" key="1">
    <citation type="journal article" date="2019" name="Int. J. Syst. Evol. Microbiol.">
        <title>The Global Catalogue of Microorganisms (GCM) 10K type strain sequencing project: providing services to taxonomists for standard genome sequencing and annotation.</title>
        <authorList>
            <consortium name="The Broad Institute Genomics Platform"/>
            <consortium name="The Broad Institute Genome Sequencing Center for Infectious Disease"/>
            <person name="Wu L."/>
            <person name="Ma J."/>
        </authorList>
    </citation>
    <scope>NUCLEOTIDE SEQUENCE [LARGE SCALE GENOMIC DNA]</scope>
    <source>
        <strain evidence="4">JCM 17593</strain>
    </source>
</reference>
<feature type="domain" description="Helicase ATP-binding" evidence="2">
    <location>
        <begin position="185"/>
        <end position="365"/>
    </location>
</feature>
<dbReference type="SMART" id="SM00487">
    <property type="entry name" value="DEXDc"/>
    <property type="match status" value="1"/>
</dbReference>
<dbReference type="InterPro" id="IPR053980">
    <property type="entry name" value="ISP_coupler"/>
</dbReference>
<dbReference type="Pfam" id="PF18135">
    <property type="entry name" value="Type_ISP_C"/>
    <property type="match status" value="1"/>
</dbReference>
<dbReference type="Proteomes" id="UP001500213">
    <property type="component" value="Unassembled WGS sequence"/>
</dbReference>
<dbReference type="CDD" id="cd18785">
    <property type="entry name" value="SF2_C"/>
    <property type="match status" value="1"/>
</dbReference>
<organism evidence="3 4">
    <name type="scientific">Gryllotalpicola kribbensis</name>
    <dbReference type="NCBI Taxonomy" id="993084"/>
    <lineage>
        <taxon>Bacteria</taxon>
        <taxon>Bacillati</taxon>
        <taxon>Actinomycetota</taxon>
        <taxon>Actinomycetes</taxon>
        <taxon>Micrococcales</taxon>
        <taxon>Microbacteriaceae</taxon>
        <taxon>Gryllotalpicola</taxon>
    </lineage>
</organism>
<keyword evidence="3" id="KW-0547">Nucleotide-binding</keyword>
<dbReference type="SUPFAM" id="SSF52540">
    <property type="entry name" value="P-loop containing nucleoside triphosphate hydrolases"/>
    <property type="match status" value="2"/>
</dbReference>
<dbReference type="PRINTS" id="PR00507">
    <property type="entry name" value="N12N6MTFRASE"/>
</dbReference>
<dbReference type="SMART" id="SM00490">
    <property type="entry name" value="HELICc"/>
    <property type="match status" value="1"/>
</dbReference>
<dbReference type="InterPro" id="IPR011856">
    <property type="entry name" value="tRNA_endonuc-like_dom_sf"/>
</dbReference>
<dbReference type="Pfam" id="PF02384">
    <property type="entry name" value="N6_Mtase"/>
    <property type="match status" value="1"/>
</dbReference>
<dbReference type="InterPro" id="IPR014001">
    <property type="entry name" value="Helicase_ATP-bd"/>
</dbReference>
<dbReference type="InterPro" id="IPR002052">
    <property type="entry name" value="DNA_methylase_N6_adenine_CS"/>
</dbReference>
<accession>A0ABP8ALG9</accession>
<dbReference type="SUPFAM" id="SSF53335">
    <property type="entry name" value="S-adenosyl-L-methionine-dependent methyltransferases"/>
    <property type="match status" value="1"/>
</dbReference>
<dbReference type="CDD" id="cd22333">
    <property type="entry name" value="LlaBIII_nuclease-like"/>
    <property type="match status" value="1"/>
</dbReference>
<keyword evidence="4" id="KW-1185">Reference proteome</keyword>
<dbReference type="Pfam" id="PF13156">
    <property type="entry name" value="Mrr_cat_2"/>
    <property type="match status" value="1"/>
</dbReference>
<dbReference type="PANTHER" id="PTHR47396">
    <property type="entry name" value="TYPE I RESTRICTION ENZYME ECOKI R PROTEIN"/>
    <property type="match status" value="1"/>
</dbReference>
<name>A0ABP8ALG9_9MICO</name>
<dbReference type="Gene3D" id="3.40.50.300">
    <property type="entry name" value="P-loop containing nucleotide triphosphate hydrolases"/>
    <property type="match status" value="2"/>
</dbReference>
<dbReference type="SUPFAM" id="SSF52980">
    <property type="entry name" value="Restriction endonuclease-like"/>
    <property type="match status" value="1"/>
</dbReference>
<dbReference type="InterPro" id="IPR006935">
    <property type="entry name" value="Helicase/UvrB_N"/>
</dbReference>
<dbReference type="PROSITE" id="PS00092">
    <property type="entry name" value="N6_MTASE"/>
    <property type="match status" value="1"/>
</dbReference>
<dbReference type="Gene3D" id="3.40.50.150">
    <property type="entry name" value="Vaccinia Virus protein VP39"/>
    <property type="match status" value="1"/>
</dbReference>
<keyword evidence="3" id="KW-0378">Hydrolase</keyword>
<dbReference type="InterPro" id="IPR001650">
    <property type="entry name" value="Helicase_C-like"/>
</dbReference>
<dbReference type="CDD" id="cd17926">
    <property type="entry name" value="DEXHc_RE"/>
    <property type="match status" value="1"/>
</dbReference>
<keyword evidence="3" id="KW-0067">ATP-binding</keyword>
<dbReference type="Pfam" id="PF00271">
    <property type="entry name" value="Helicase_C"/>
    <property type="match status" value="1"/>
</dbReference>
<keyword evidence="3" id="KW-0347">Helicase</keyword>
<evidence type="ECO:0000259" key="2">
    <source>
        <dbReference type="PROSITE" id="PS51192"/>
    </source>
</evidence>
<dbReference type="InterPro" id="IPR041635">
    <property type="entry name" value="Type_ISP_LLaBIII_C"/>
</dbReference>
<dbReference type="InterPro" id="IPR027417">
    <property type="entry name" value="P-loop_NTPase"/>
</dbReference>
<comment type="caution">
    <text evidence="3">The sequence shown here is derived from an EMBL/GenBank/DDBJ whole genome shotgun (WGS) entry which is preliminary data.</text>
</comment>
<sequence>MLPDATSPTSIYDLLDEYARLAPDQRSKGSQFERLIKAFLLSDPTYADQYADVWLWSEWPGRDGKPDTGIDLVAERRDGGFTAIQCKFYDPAHTLQKADIDSFFTASGKAGFNERLIFSTTDKWSANAEDALTGQQIPTYRIGVADLAESRIDWSEYSFSHPDEVQLKPQKRLRPHQREALEAVREGFANRDRGKLVMACGTGKTYTSLKIAEDQVPLGGTVLFLVPSIALLSQTLREWTAEQSVPIRAFAVCSDSKVGKKLEDFSVSDLSFPATTDTASLVKAYAKGDHQDELTVVFSTYQSIGVVADAQKAGLPEFDLVICDEAHRTTGVTLAKDAGSESAFVRVHDGDFIKAKKRLYMTATPKIFGNAVKTKAAESSAVLASMDDESLYGPEFHRLGFGEAVERGLLTDYRVLVLAIDENTIGENFQQEFAHDGEITIPDAARIVGIYNGLAKRGVAGLGEDEENLLPLKRAVAFSRSIADSKRVMSMLDGYAGGSRLTSAQPAFSTAAEVGEASVALEGDASPLTLYSDHVDGSMNVLERNAKLEWLKAETGDDAECRILTNARCLSEGVDVPALDAVIFLNSRDSQVDVVQSVGRVMRRAEGKDFGYIILPIAVPAGVKPEQALNDNAKYKVVWDVLRALRAHDERFEAKIESLDLGRNRDPQVQVIGYGDFKPQTDAGGDSDGPQPTLDFAQLGAEWRDAIYAKIVEKVGERDYWIRWTKNVAEIAARQQARIRNLLDADENVRLEFEAFVKGLQDNLNPSVTDKQAIEMLAQHIVTQPIFDALFEGHEFSKRNPVARIMTMMVGTLEEANVGTETNELDRFYDWVRNTISGITDPAGKQTIIKRLYQDFFTVAFSSTSERDGIVYTPNEIVDFILHSADQVLRSEFGQSLGDPGVGILDPFTGTGTFIVNLLRSGLIEPDALKRKYEGQEIWANEINLLAYYVAAANIEETYLDVVGGEYTPFPGMVLTDTFQSSEENDQMDTHGVFSLNNERVAKQWASDLTVIVGNPPYSSGQGSGNDANQNLKYRSLDIRIENTFAEGSSATSKRTLYDSYLRALRWASDRIEDRGVVGFVTNNGYLDDNSAEGVRRALQAEFSSLNIINLRGSSRTAAKAKADGGNVFGIRAGVAIAILVKNPRRQGIGEIRYWAPQDFATAQEKLSTLDSAAGLSALDMAPLVPNEHGDWLGTRNENFALYTPLGDKTDRSASIFKSYTLGLATGRDAWAYNFSRRANQANIERFVDAFNAEVGAYEQEGSSLSLKELEQFVDTDPSRISWNRNAFRDLERKRRYAVTESAFRSASHRPFTRMSAYFDRDANAMTYRLPSVFPTSATHTPGIVVSTPRPGTAFATLAVADLPDLSYFTYTAQFFPRYTYRAVENSGLDIFGEQDDSGYERIDNVTDEILDEYRKLYGASVTKDSIFDFVYGFLHSPDYRERYAADLKKMLPRIPKLQNAEDFWTFSRAGAELAKLHLGYESVEPYPLTEHVSGERELRVEKMKYAGKPGKWDKSTVIYNEHITLSGIPLEAQEYMLGSRSALDWIIERYRVRVDKASGIRNDPNDWGLEHGDPEYILNLVKRIVTVSLETVRIVASLPPLAIREEQ</sequence>
<dbReference type="PROSITE" id="PS51192">
    <property type="entry name" value="HELICASE_ATP_BIND_1"/>
    <property type="match status" value="1"/>
</dbReference>
<evidence type="ECO:0000313" key="3">
    <source>
        <dbReference type="EMBL" id="GAA4185895.1"/>
    </source>
</evidence>
<dbReference type="GO" id="GO:0004386">
    <property type="term" value="F:helicase activity"/>
    <property type="evidence" value="ECO:0007669"/>
    <property type="project" value="UniProtKB-KW"/>
</dbReference>
<keyword evidence="1" id="KW-0680">Restriction system</keyword>
<dbReference type="Gene3D" id="3.40.1350.10">
    <property type="match status" value="1"/>
</dbReference>
<dbReference type="PANTHER" id="PTHR47396:SF1">
    <property type="entry name" value="ATP-DEPENDENT HELICASE IRC3-RELATED"/>
    <property type="match status" value="1"/>
</dbReference>
<evidence type="ECO:0000313" key="4">
    <source>
        <dbReference type="Proteomes" id="UP001500213"/>
    </source>
</evidence>
<protein>
    <submittedName>
        <fullName evidence="3">DEAD/DEAH box helicase</fullName>
    </submittedName>
</protein>
<evidence type="ECO:0000256" key="1">
    <source>
        <dbReference type="ARBA" id="ARBA00022747"/>
    </source>
</evidence>
<dbReference type="InterPro" id="IPR003356">
    <property type="entry name" value="DNA_methylase_A-5"/>
</dbReference>
<proteinExistence type="predicted"/>
<dbReference type="Pfam" id="PF22240">
    <property type="entry name" value="ISP_coupler"/>
    <property type="match status" value="1"/>
</dbReference>